<keyword evidence="3" id="KW-1185">Reference proteome</keyword>
<sequence length="463" mass="52946">MDSNSGTLQWYQSSRSSAVLQKNEKEIEMEYEDYPPRHYHQHRGYSEIFGIDSKNFGTRVTVEAKSVENVHEPKNFHERIDQKMAEIRRMIADMTSKKSNYSDFSSNSVSNQQSTFDRESLHLSDTKSMRNFQVSLESGTSELHKQYKVYSSYELNDKRDRGLCLCCDELWFIGHDFCKKKKFYVFDVNVDDALEVNENYPIESQVDVNFAEEAVSHCQTKLIEDCVENESTVWSEVTCADGKEGWESSEVLGKNCIVEDNDLQVFDKMCEMNTFANIAEKCVVYTIDSENVKLGTLEVALECMMVLLPSKELWLCDEGSGMLMDNVVKDQLLKHVGMMFNLLSVLRGLKLSWIAWPELPVPPPEPPPRMLWAVDWGSQGLSITLLFLFFRLLNYCHSAVGYKTTHLPPLCCSVHKITIYYSFAATLLICAVNRGRLQSLAVGKRNLADGKYTLLLEEGNVLC</sequence>
<name>A0ABD3S3M3_9LAMI</name>
<dbReference type="AlphaFoldDB" id="A0ABD3S3M3"/>
<protein>
    <submittedName>
        <fullName evidence="2">Uncharacterized protein</fullName>
    </submittedName>
</protein>
<proteinExistence type="predicted"/>
<accession>A0ABD3S3M3</accession>
<evidence type="ECO:0000313" key="3">
    <source>
        <dbReference type="Proteomes" id="UP001634393"/>
    </source>
</evidence>
<dbReference type="EMBL" id="JBJXBP010000007">
    <property type="protein sequence ID" value="KAL3819007.1"/>
    <property type="molecule type" value="Genomic_DNA"/>
</dbReference>
<evidence type="ECO:0000313" key="2">
    <source>
        <dbReference type="EMBL" id="KAL3819007.1"/>
    </source>
</evidence>
<reference evidence="2 3" key="1">
    <citation type="submission" date="2024-12" db="EMBL/GenBank/DDBJ databases">
        <title>The unique morphological basis and parallel evolutionary history of personate flowers in Penstemon.</title>
        <authorList>
            <person name="Depatie T.H."/>
            <person name="Wessinger C.A."/>
        </authorList>
    </citation>
    <scope>NUCLEOTIDE SEQUENCE [LARGE SCALE GENOMIC DNA]</scope>
    <source>
        <strain evidence="2">WTNN_2</strain>
        <tissue evidence="2">Leaf</tissue>
    </source>
</reference>
<comment type="caution">
    <text evidence="2">The sequence shown here is derived from an EMBL/GenBank/DDBJ whole genome shotgun (WGS) entry which is preliminary data.</text>
</comment>
<dbReference type="Proteomes" id="UP001634393">
    <property type="component" value="Unassembled WGS sequence"/>
</dbReference>
<organism evidence="2 3">
    <name type="scientific">Penstemon smallii</name>
    <dbReference type="NCBI Taxonomy" id="265156"/>
    <lineage>
        <taxon>Eukaryota</taxon>
        <taxon>Viridiplantae</taxon>
        <taxon>Streptophyta</taxon>
        <taxon>Embryophyta</taxon>
        <taxon>Tracheophyta</taxon>
        <taxon>Spermatophyta</taxon>
        <taxon>Magnoliopsida</taxon>
        <taxon>eudicotyledons</taxon>
        <taxon>Gunneridae</taxon>
        <taxon>Pentapetalae</taxon>
        <taxon>asterids</taxon>
        <taxon>lamiids</taxon>
        <taxon>Lamiales</taxon>
        <taxon>Plantaginaceae</taxon>
        <taxon>Cheloneae</taxon>
        <taxon>Penstemon</taxon>
    </lineage>
</organism>
<feature type="compositionally biased region" description="Low complexity" evidence="1">
    <location>
        <begin position="98"/>
        <end position="114"/>
    </location>
</feature>
<evidence type="ECO:0000256" key="1">
    <source>
        <dbReference type="SAM" id="MobiDB-lite"/>
    </source>
</evidence>
<gene>
    <name evidence="2" type="ORF">ACJIZ3_004912</name>
</gene>
<feature type="region of interest" description="Disordered" evidence="1">
    <location>
        <begin position="98"/>
        <end position="117"/>
    </location>
</feature>